<proteinExistence type="predicted"/>
<name>A0A426YXM7_ENSVE</name>
<organism evidence="1 2">
    <name type="scientific">Ensete ventricosum</name>
    <name type="common">Abyssinian banana</name>
    <name type="synonym">Musa ensete</name>
    <dbReference type="NCBI Taxonomy" id="4639"/>
    <lineage>
        <taxon>Eukaryota</taxon>
        <taxon>Viridiplantae</taxon>
        <taxon>Streptophyta</taxon>
        <taxon>Embryophyta</taxon>
        <taxon>Tracheophyta</taxon>
        <taxon>Spermatophyta</taxon>
        <taxon>Magnoliopsida</taxon>
        <taxon>Liliopsida</taxon>
        <taxon>Zingiberales</taxon>
        <taxon>Musaceae</taxon>
        <taxon>Ensete</taxon>
    </lineage>
</organism>
<comment type="caution">
    <text evidence="1">The sequence shown here is derived from an EMBL/GenBank/DDBJ whole genome shotgun (WGS) entry which is preliminary data.</text>
</comment>
<evidence type="ECO:0000313" key="2">
    <source>
        <dbReference type="Proteomes" id="UP000287651"/>
    </source>
</evidence>
<accession>A0A426YXM7</accession>
<protein>
    <submittedName>
        <fullName evidence="1">Uncharacterized protein</fullName>
    </submittedName>
</protein>
<gene>
    <name evidence="1" type="ORF">B296_00018238</name>
</gene>
<sequence>MSILYICADTARELCWHQRRCRAASLCIYVSAALHLRQHRFTSASASLCICVDTGNNVVKGDAHPCSPLPDPSSLFPPSSVDMRKEGKRTSDAECCQCQCRCRVTPLCICVDANVDVKRRSASASAPTHMLSGPFTALHLNLC</sequence>
<evidence type="ECO:0000313" key="1">
    <source>
        <dbReference type="EMBL" id="RRT56431.1"/>
    </source>
</evidence>
<dbReference type="EMBL" id="AMZH03009642">
    <property type="protein sequence ID" value="RRT56431.1"/>
    <property type="molecule type" value="Genomic_DNA"/>
</dbReference>
<dbReference type="AlphaFoldDB" id="A0A426YXM7"/>
<reference evidence="1 2" key="1">
    <citation type="journal article" date="2014" name="Agronomy (Basel)">
        <title>A Draft Genome Sequence for Ensete ventricosum, the Drought-Tolerant Tree Against Hunger.</title>
        <authorList>
            <person name="Harrison J."/>
            <person name="Moore K.A."/>
            <person name="Paszkiewicz K."/>
            <person name="Jones T."/>
            <person name="Grant M."/>
            <person name="Ambacheew D."/>
            <person name="Muzemil S."/>
            <person name="Studholme D.J."/>
        </authorList>
    </citation>
    <scope>NUCLEOTIDE SEQUENCE [LARGE SCALE GENOMIC DNA]</scope>
</reference>
<dbReference type="Proteomes" id="UP000287651">
    <property type="component" value="Unassembled WGS sequence"/>
</dbReference>